<feature type="transmembrane region" description="Helical" evidence="2">
    <location>
        <begin position="319"/>
        <end position="335"/>
    </location>
</feature>
<feature type="transmembrane region" description="Helical" evidence="2">
    <location>
        <begin position="467"/>
        <end position="488"/>
    </location>
</feature>
<feature type="transmembrane region" description="Helical" evidence="2">
    <location>
        <begin position="533"/>
        <end position="560"/>
    </location>
</feature>
<feature type="transmembrane region" description="Helical" evidence="2">
    <location>
        <begin position="635"/>
        <end position="653"/>
    </location>
</feature>
<evidence type="ECO:0000313" key="4">
    <source>
        <dbReference type="Proteomes" id="UP001339167"/>
    </source>
</evidence>
<feature type="transmembrane region" description="Helical" evidence="2">
    <location>
        <begin position="740"/>
        <end position="758"/>
    </location>
</feature>
<feature type="transmembrane region" description="Helical" evidence="2">
    <location>
        <begin position="367"/>
        <end position="395"/>
    </location>
</feature>
<feature type="transmembrane region" description="Helical" evidence="2">
    <location>
        <begin position="407"/>
        <end position="429"/>
    </location>
</feature>
<feature type="transmembrane region" description="Helical" evidence="2">
    <location>
        <begin position="603"/>
        <end position="623"/>
    </location>
</feature>
<feature type="transmembrane region" description="Helical" evidence="2">
    <location>
        <begin position="293"/>
        <end position="313"/>
    </location>
</feature>
<reference evidence="3 4" key="1">
    <citation type="submission" date="2023-06" db="EMBL/GenBank/DDBJ databases">
        <title>Alkalimonas sp., MEB004 an alkaliphilic bacterium isolated from Lonar Lake, India.</title>
        <authorList>
            <person name="Joshi A."/>
            <person name="Thite S."/>
        </authorList>
    </citation>
    <scope>NUCLEOTIDE SEQUENCE [LARGE SCALE GENOMIC DNA]</scope>
    <source>
        <strain evidence="3 4">MEB004</strain>
    </source>
</reference>
<evidence type="ECO:0000313" key="3">
    <source>
        <dbReference type="EMBL" id="MEE2023326.1"/>
    </source>
</evidence>
<feature type="transmembrane region" description="Helical" evidence="2">
    <location>
        <begin position="665"/>
        <end position="687"/>
    </location>
</feature>
<feature type="transmembrane region" description="Helical" evidence="2">
    <location>
        <begin position="245"/>
        <end position="262"/>
    </location>
</feature>
<keyword evidence="2" id="KW-1133">Transmembrane helix</keyword>
<protein>
    <submittedName>
        <fullName evidence="3">DUF2339 domain-containing protein</fullName>
    </submittedName>
</protein>
<feature type="transmembrane region" description="Helical" evidence="2">
    <location>
        <begin position="832"/>
        <end position="851"/>
    </location>
</feature>
<feature type="transmembrane region" description="Helical" evidence="2">
    <location>
        <begin position="495"/>
        <end position="513"/>
    </location>
</feature>
<dbReference type="EMBL" id="JAUGZK010000002">
    <property type="protein sequence ID" value="MEE2023326.1"/>
    <property type="molecule type" value="Genomic_DNA"/>
</dbReference>
<comment type="caution">
    <text evidence="3">The sequence shown here is derived from an EMBL/GenBank/DDBJ whole genome shotgun (WGS) entry which is preliminary data.</text>
</comment>
<feature type="transmembrane region" description="Helical" evidence="2">
    <location>
        <begin position="572"/>
        <end position="591"/>
    </location>
</feature>
<dbReference type="PANTHER" id="PTHR38434:SF1">
    <property type="entry name" value="BLL2549 PROTEIN"/>
    <property type="match status" value="1"/>
</dbReference>
<feature type="transmembrane region" description="Helical" evidence="2">
    <location>
        <begin position="6"/>
        <end position="26"/>
    </location>
</feature>
<feature type="transmembrane region" description="Helical" evidence="2">
    <location>
        <begin position="268"/>
        <end position="286"/>
    </location>
</feature>
<keyword evidence="2" id="KW-0812">Transmembrane</keyword>
<evidence type="ECO:0000256" key="2">
    <source>
        <dbReference type="SAM" id="Phobius"/>
    </source>
</evidence>
<name>A0ABU7JCA7_9GAMM</name>
<dbReference type="PIRSF" id="PIRSF035905">
    <property type="entry name" value="UCP035905_mp"/>
    <property type="match status" value="1"/>
</dbReference>
<organism evidence="3 4">
    <name type="scientific">Alkalimonas mucilaginosa</name>
    <dbReference type="NCBI Taxonomy" id="3057676"/>
    <lineage>
        <taxon>Bacteria</taxon>
        <taxon>Pseudomonadati</taxon>
        <taxon>Pseudomonadota</taxon>
        <taxon>Gammaproteobacteria</taxon>
        <taxon>Alkalimonas</taxon>
    </lineage>
</organism>
<dbReference type="InterPro" id="IPR014600">
    <property type="entry name" value="UCP035905_mem"/>
</dbReference>
<feature type="transmembrane region" description="Helical" evidence="2">
    <location>
        <begin position="802"/>
        <end position="820"/>
    </location>
</feature>
<dbReference type="RefSeq" id="WP_330086680.1">
    <property type="nucleotide sequence ID" value="NZ_JAUGZK010000002.1"/>
</dbReference>
<feature type="compositionally biased region" description="Low complexity" evidence="1">
    <location>
        <begin position="48"/>
        <end position="69"/>
    </location>
</feature>
<keyword evidence="4" id="KW-1185">Reference proteome</keyword>
<feature type="region of interest" description="Disordered" evidence="1">
    <location>
        <begin position="47"/>
        <end position="69"/>
    </location>
</feature>
<dbReference type="PANTHER" id="PTHR38434">
    <property type="entry name" value="BLL2549 PROTEIN"/>
    <property type="match status" value="1"/>
</dbReference>
<feature type="transmembrane region" description="Helical" evidence="2">
    <location>
        <begin position="441"/>
        <end position="461"/>
    </location>
</feature>
<sequence>MELLLVLLSLGLLAGSVFGWVAFIQLQTVRRQLQQLIQQLKNQPASGQALSATPTAAPSSQPQPTVHNTAIQPASPAAAIPGKPATEASVTKAAVSPTITKAASATPASGNNQWLATSLNWLEQQLIQRGMVWLGGIAMALGGVFLVRHSLDAGWFTAELRLIAAALLGFALIALSEWLHQQDQRRSSLQHYAPAALAGAGFITLYACILTAAQYYQLLPLWLAFVLLAGVALAASWFALRQGPVLAVLGIVGAYAVPALVAQDTGNTIALLLYIALVTVSSVLVEQRVKRPWLWYLPMAGHGFWLAVSFVAATSSTLWFSWLVLGLSFALLVWWPQLGYRARSLQLAHLPLAEWLPLRREDVLGGLLLLLALLVLLLTSAAVNFSALLLLMLLLSAAAFSHSRTDFWLWSTLLLASGYLLRQPVHALVDTTLPLLLSPELLPAQILVLWCSILPLLGGSLRADRLHWHSVLAVAPVLMLGISYAIAAPEVQAQLQPLWLGYAAVLSIVQALLGRRSRLPLRAFIHSAGANFALTFCLVLLLSTAALTIAIAVQLVLITLLSRKQQLPVPLWLIKLLVGLLLLRLTGAAVLDSYQQLTLLGLHWSFVLYPVVLMCFVVARILWQNNELIPWLEGACLHVLVLFVTVQTQYWLAAGSPLSVLFEPASLSPLTLAVHACNWLLLANLYLWRSSLAGSLQQLYQIAAMVLLGFAALTHGYLSLDANPLITNAALGNWPLWNQLLPLWGIPALLCFQAARLVPAELRKLMLVVATGCALLFISASIRHFWQDGSIGIELSTSMAEHFSYSLVYLLLAIATVLSAQRMRWHQIRKAGFVLLSLVTLKVFLFDLAGLSGVLRALSFIGLGFSLVLLSWWFQRSSAALSETEAQSIQG</sequence>
<keyword evidence="2" id="KW-0472">Membrane</keyword>
<accession>A0ABU7JCA7</accession>
<feature type="transmembrane region" description="Helical" evidence="2">
    <location>
        <begin position="130"/>
        <end position="148"/>
    </location>
</feature>
<dbReference type="Proteomes" id="UP001339167">
    <property type="component" value="Unassembled WGS sequence"/>
</dbReference>
<feature type="transmembrane region" description="Helical" evidence="2">
    <location>
        <begin position="192"/>
        <end position="213"/>
    </location>
</feature>
<feature type="transmembrane region" description="Helical" evidence="2">
    <location>
        <begin position="857"/>
        <end position="874"/>
    </location>
</feature>
<proteinExistence type="predicted"/>
<gene>
    <name evidence="3" type="ORF">QWF21_03640</name>
</gene>
<feature type="transmembrane region" description="Helical" evidence="2">
    <location>
        <begin position="765"/>
        <end position="782"/>
    </location>
</feature>
<dbReference type="Pfam" id="PF10101">
    <property type="entry name" value="DUF2339"/>
    <property type="match status" value="2"/>
</dbReference>
<feature type="transmembrane region" description="Helical" evidence="2">
    <location>
        <begin position="160"/>
        <end position="180"/>
    </location>
</feature>
<evidence type="ECO:0000256" key="1">
    <source>
        <dbReference type="SAM" id="MobiDB-lite"/>
    </source>
</evidence>
<dbReference type="InterPro" id="IPR019286">
    <property type="entry name" value="DUF2339_TM"/>
</dbReference>
<feature type="transmembrane region" description="Helical" evidence="2">
    <location>
        <begin position="699"/>
        <end position="720"/>
    </location>
</feature>
<feature type="transmembrane region" description="Helical" evidence="2">
    <location>
        <begin position="219"/>
        <end position="238"/>
    </location>
</feature>